<protein>
    <submittedName>
        <fullName evidence="5">Helix-turn-helix domain-containing protein</fullName>
    </submittedName>
</protein>
<evidence type="ECO:0000313" key="6">
    <source>
        <dbReference type="Proteomes" id="UP000501338"/>
    </source>
</evidence>
<dbReference type="PROSITE" id="PS50943">
    <property type="entry name" value="HTH_CROC1"/>
    <property type="match status" value="1"/>
</dbReference>
<organism evidence="5 6">
    <name type="scientific">Proteus terrae subsp. cibarius</name>
    <dbReference type="NCBI Taxonomy" id="626774"/>
    <lineage>
        <taxon>Bacteria</taxon>
        <taxon>Pseudomonadati</taxon>
        <taxon>Pseudomonadota</taxon>
        <taxon>Gammaproteobacteria</taxon>
        <taxon>Enterobacterales</taxon>
        <taxon>Morganellaceae</taxon>
        <taxon>Proteus</taxon>
    </lineage>
</organism>
<accession>A0ABX6JRP8</accession>
<dbReference type="PANTHER" id="PTHR40661:SF2">
    <property type="entry name" value="HTH-TYPE TRANSCRIPTIONAL REGULATOR PRTR"/>
    <property type="match status" value="1"/>
</dbReference>
<evidence type="ECO:0000256" key="1">
    <source>
        <dbReference type="ARBA" id="ARBA00023015"/>
    </source>
</evidence>
<dbReference type="PANTHER" id="PTHR40661">
    <property type="match status" value="1"/>
</dbReference>
<dbReference type="InterPro" id="IPR001387">
    <property type="entry name" value="Cro/C1-type_HTH"/>
</dbReference>
<dbReference type="Pfam" id="PF00717">
    <property type="entry name" value="Peptidase_S24"/>
    <property type="match status" value="1"/>
</dbReference>
<sequence length="236" mass="26745">MELRDRINYLLKAENLKQKDLAEKLNASAQTVNNWLKRNSISREAAQQISDIFGYSLDWLLIGKGEPKIKNIGQSEIPDENKFIPLRVWDSLTPLEADEVEVPFLKDIEFACGDGSFTDTDYNGFKLRFSKATMRRIGANSDGEGVICFPARGDSMEPVIFNGTTVAVNTRDKKIVDGKIYAINQGGLKRVKMLHQTTPKTLTIRSFNKIDYPDEEVPIEAIEIIGRVFWWSVLDI</sequence>
<dbReference type="CDD" id="cd06529">
    <property type="entry name" value="S24_LexA-like"/>
    <property type="match status" value="1"/>
</dbReference>
<dbReference type="InterPro" id="IPR036286">
    <property type="entry name" value="LexA/Signal_pep-like_sf"/>
</dbReference>
<keyword evidence="2" id="KW-0238">DNA-binding</keyword>
<reference evidence="5 6" key="1">
    <citation type="submission" date="2020-01" db="EMBL/GenBank/DDBJ databases">
        <title>The genomic epidemiology of tigecycline resistance gene tet(X) variants in a swine farm in China.</title>
        <authorList>
            <person name="Peng K."/>
            <person name="Li R."/>
        </authorList>
    </citation>
    <scope>NUCLEOTIDE SEQUENCE [LARGE SCALE GENOMIC DNA]</scope>
    <source>
        <strain evidence="5 6">ZF1</strain>
    </source>
</reference>
<dbReference type="RefSeq" id="WP_156733176.1">
    <property type="nucleotide sequence ID" value="NZ_CP045008.1"/>
</dbReference>
<dbReference type="Gene3D" id="2.10.109.10">
    <property type="entry name" value="Umud Fragment, subunit A"/>
    <property type="match status" value="1"/>
</dbReference>
<dbReference type="SUPFAM" id="SSF47413">
    <property type="entry name" value="lambda repressor-like DNA-binding domains"/>
    <property type="match status" value="1"/>
</dbReference>
<proteinExistence type="predicted"/>
<dbReference type="Gene3D" id="1.10.260.40">
    <property type="entry name" value="lambda repressor-like DNA-binding domains"/>
    <property type="match status" value="1"/>
</dbReference>
<dbReference type="CDD" id="cd00093">
    <property type="entry name" value="HTH_XRE"/>
    <property type="match status" value="1"/>
</dbReference>
<gene>
    <name evidence="5" type="ORF">GTH23_10285</name>
</gene>
<keyword evidence="1" id="KW-0805">Transcription regulation</keyword>
<evidence type="ECO:0000313" key="5">
    <source>
        <dbReference type="EMBL" id="QIF90401.1"/>
    </source>
</evidence>
<dbReference type="SUPFAM" id="SSF51306">
    <property type="entry name" value="LexA/Signal peptidase"/>
    <property type="match status" value="1"/>
</dbReference>
<dbReference type="InterPro" id="IPR015927">
    <property type="entry name" value="Peptidase_S24_S26A/B/C"/>
</dbReference>
<evidence type="ECO:0000256" key="3">
    <source>
        <dbReference type="ARBA" id="ARBA00023163"/>
    </source>
</evidence>
<dbReference type="Pfam" id="PF07022">
    <property type="entry name" value="Phage_CI_repr"/>
    <property type="match status" value="1"/>
</dbReference>
<dbReference type="InterPro" id="IPR010982">
    <property type="entry name" value="Lambda_DNA-bd_dom_sf"/>
</dbReference>
<evidence type="ECO:0000256" key="2">
    <source>
        <dbReference type="ARBA" id="ARBA00023125"/>
    </source>
</evidence>
<dbReference type="SMART" id="SM00530">
    <property type="entry name" value="HTH_XRE"/>
    <property type="match status" value="1"/>
</dbReference>
<name>A0ABX6JRP8_9GAMM</name>
<dbReference type="Proteomes" id="UP000501338">
    <property type="component" value="Chromosome"/>
</dbReference>
<evidence type="ECO:0000259" key="4">
    <source>
        <dbReference type="PROSITE" id="PS50943"/>
    </source>
</evidence>
<feature type="domain" description="HTH cro/C1-type" evidence="4">
    <location>
        <begin position="7"/>
        <end position="60"/>
    </location>
</feature>
<keyword evidence="6" id="KW-1185">Reference proteome</keyword>
<dbReference type="InterPro" id="IPR010744">
    <property type="entry name" value="Phage_CI_N"/>
</dbReference>
<dbReference type="EMBL" id="CP047340">
    <property type="protein sequence ID" value="QIF90401.1"/>
    <property type="molecule type" value="Genomic_DNA"/>
</dbReference>
<dbReference type="InterPro" id="IPR039418">
    <property type="entry name" value="LexA-like"/>
</dbReference>
<keyword evidence="3" id="KW-0804">Transcription</keyword>